<evidence type="ECO:0000259" key="12">
    <source>
        <dbReference type="Pfam" id="PF00694"/>
    </source>
</evidence>
<dbReference type="Gene3D" id="3.30.499.10">
    <property type="entry name" value="Aconitase, domain 3"/>
    <property type="match status" value="2"/>
</dbReference>
<evidence type="ECO:0000256" key="4">
    <source>
        <dbReference type="ARBA" id="ARBA00019378"/>
    </source>
</evidence>
<dbReference type="OrthoDB" id="9802769at2"/>
<proteinExistence type="predicted"/>
<dbReference type="GO" id="GO:0003994">
    <property type="term" value="F:aconitate hydratase activity"/>
    <property type="evidence" value="ECO:0007669"/>
    <property type="project" value="UniProtKB-EC"/>
</dbReference>
<dbReference type="InterPro" id="IPR036008">
    <property type="entry name" value="Aconitase_4Fe-4S_dom"/>
</dbReference>
<dbReference type="GO" id="GO:0005829">
    <property type="term" value="C:cytosol"/>
    <property type="evidence" value="ECO:0007669"/>
    <property type="project" value="TreeGrafter"/>
</dbReference>
<evidence type="ECO:0000256" key="9">
    <source>
        <dbReference type="ARBA" id="ARBA00031081"/>
    </source>
</evidence>
<evidence type="ECO:0000256" key="3">
    <source>
        <dbReference type="ARBA" id="ARBA00012926"/>
    </source>
</evidence>
<keyword evidence="7" id="KW-0411">Iron-sulfur</keyword>
<evidence type="ECO:0000313" key="13">
    <source>
        <dbReference type="EMBL" id="RFU94132.1"/>
    </source>
</evidence>
<evidence type="ECO:0000256" key="7">
    <source>
        <dbReference type="ARBA" id="ARBA00023014"/>
    </source>
</evidence>
<comment type="catalytic activity">
    <reaction evidence="8">
        <text>citrate = D-threo-isocitrate</text>
        <dbReference type="Rhea" id="RHEA:10336"/>
        <dbReference type="ChEBI" id="CHEBI:15562"/>
        <dbReference type="ChEBI" id="CHEBI:16947"/>
        <dbReference type="EC" id="4.2.1.3"/>
    </reaction>
</comment>
<dbReference type="Pfam" id="PF00694">
    <property type="entry name" value="Aconitase_C"/>
    <property type="match status" value="1"/>
</dbReference>
<dbReference type="EC" id="4.2.1.3" evidence="3"/>
<dbReference type="InterPro" id="IPR050926">
    <property type="entry name" value="Aconitase/IPM_isomerase"/>
</dbReference>
<dbReference type="InterPro" id="IPR006250">
    <property type="entry name" value="Aconitase_put"/>
</dbReference>
<dbReference type="SUPFAM" id="SSF52016">
    <property type="entry name" value="LeuD/IlvD-like"/>
    <property type="match status" value="1"/>
</dbReference>
<dbReference type="AlphaFoldDB" id="A0A372MED7"/>
<reference evidence="13 14" key="2">
    <citation type="submission" date="2018-09" db="EMBL/GenBank/DDBJ databases">
        <title>Genome of Sphaerochaeta halotolerans strain 4-11.</title>
        <authorList>
            <person name="Nazina T.N."/>
            <person name="Sokolova D.S."/>
        </authorList>
    </citation>
    <scope>NUCLEOTIDE SEQUENCE [LARGE SCALE GENOMIC DNA]</scope>
    <source>
        <strain evidence="13 14">4-11</strain>
    </source>
</reference>
<dbReference type="PROSITE" id="PS00450">
    <property type="entry name" value="ACONITASE_1"/>
    <property type="match status" value="1"/>
</dbReference>
<reference evidence="14" key="1">
    <citation type="submission" date="2018-08" db="EMBL/GenBank/DDBJ databases">
        <authorList>
            <person name="Grouzdev D.S."/>
            <person name="Krutkina M.S."/>
        </authorList>
    </citation>
    <scope>NUCLEOTIDE SEQUENCE [LARGE SCALE GENOMIC DNA]</scope>
    <source>
        <strain evidence="14">4-11</strain>
    </source>
</reference>
<dbReference type="GO" id="GO:0051539">
    <property type="term" value="F:4 iron, 4 sulfur cluster binding"/>
    <property type="evidence" value="ECO:0007669"/>
    <property type="project" value="TreeGrafter"/>
</dbReference>
<feature type="domain" description="Aconitase A/isopropylmalate dehydratase small subunit swivel" evidence="12">
    <location>
        <begin position="518"/>
        <end position="580"/>
    </location>
</feature>
<dbReference type="Pfam" id="PF00330">
    <property type="entry name" value="Aconitase"/>
    <property type="match status" value="1"/>
</dbReference>
<organism evidence="13 14">
    <name type="scientific">Sphaerochaeta halotolerans</name>
    <dbReference type="NCBI Taxonomy" id="2293840"/>
    <lineage>
        <taxon>Bacteria</taxon>
        <taxon>Pseudomonadati</taxon>
        <taxon>Spirochaetota</taxon>
        <taxon>Spirochaetia</taxon>
        <taxon>Spirochaetales</taxon>
        <taxon>Sphaerochaetaceae</taxon>
        <taxon>Sphaerochaeta</taxon>
    </lineage>
</organism>
<dbReference type="Proteomes" id="UP000264002">
    <property type="component" value="Unassembled WGS sequence"/>
</dbReference>
<dbReference type="Gene3D" id="3.20.19.10">
    <property type="entry name" value="Aconitase, domain 4"/>
    <property type="match status" value="1"/>
</dbReference>
<dbReference type="NCBIfam" id="TIGR01342">
    <property type="entry name" value="acon_putative"/>
    <property type="match status" value="1"/>
</dbReference>
<name>A0A372MED7_9SPIR</name>
<sequence length="645" mass="69855">MSKTLTEKILASHLEEGTLGNGNPIGIHIDQTLTQDATGTMAYLQFEAMGLDRVQNELAVSYVDHNTIQVGFENADDHHYLQTVAAAKGVVFSRPGNGICHQVHLERFGKPGKTLLGSDSHTPTGGGIGMIAIGAGGLDVAVAMAGQPFHLISPKVIEIRLHGKLRPWVSAKDVILTVLERFGVKGNVNCIFEYTGEGVQTLDVPERSTICNMGAECGVTTSIFPSDEKTRAFLKAQGREEDWIELRADEGAVYDDLFEIDLSAMEPKVACPHSPGNVVTVASLSGKRVEQVLIGSCTNSSYADMKKVADILDGHTIAEHVSLGIAPGSREVLLMLSQDGSLAKMIASGARILESACGFCIGNHQSPGTDGVSLRTSNRNFEGRSGTKSGQVYLVSPETAALSALSGQFTDPLSSHGIAFPKVVQPEQFLIDDSMFIFPPENGSDVEIFRGPNIGDPPKNTPLKEDLDGFVTIKVGDKITTDHIMPAGARLKYRSNIPVYSKFVFEPVDEHFSERCVENQDRGKDNFIVAGASYGQGSSREHAAICPMYLGVKAVIAVSIERIHQNNLCNFGIVPLTFEKEEDYTRFDQNDELVIENIAEQIKGDRVVLKNKTKSREITLRCDITEGQRAMLISGGLLNILKEKA</sequence>
<comment type="cofactor">
    <cofactor evidence="1">
        <name>[4Fe-4S] cluster</name>
        <dbReference type="ChEBI" id="CHEBI:49883"/>
    </cofactor>
</comment>
<dbReference type="GO" id="GO:0046872">
    <property type="term" value="F:metal ion binding"/>
    <property type="evidence" value="ECO:0007669"/>
    <property type="project" value="UniProtKB-KW"/>
</dbReference>
<gene>
    <name evidence="13" type="ORF">DYP60_11035</name>
</gene>
<comment type="caution">
    <text evidence="13">The sequence shown here is derived from an EMBL/GenBank/DDBJ whole genome shotgun (WGS) entry which is preliminary data.</text>
</comment>
<evidence type="ECO:0000256" key="10">
    <source>
        <dbReference type="ARBA" id="ARBA00031977"/>
    </source>
</evidence>
<protein>
    <recommendedName>
        <fullName evidence="4">Aconitate hydratase A</fullName>
        <ecNumber evidence="3">4.2.1.3</ecNumber>
    </recommendedName>
    <alternativeName>
        <fullName evidence="10">Iron-responsive protein-like</fullName>
    </alternativeName>
    <alternativeName>
        <fullName evidence="9">RNA-binding protein</fullName>
    </alternativeName>
</protein>
<dbReference type="PANTHER" id="PTHR43160">
    <property type="entry name" value="ACONITATE HYDRATASE B"/>
    <property type="match status" value="1"/>
</dbReference>
<comment type="pathway">
    <text evidence="2">Carbohydrate metabolism; tricarboxylic acid cycle; isocitrate from oxaloacetate: step 2/2.</text>
</comment>
<dbReference type="GO" id="GO:0006099">
    <property type="term" value="P:tricarboxylic acid cycle"/>
    <property type="evidence" value="ECO:0007669"/>
    <property type="project" value="UniProtKB-UniPathway"/>
</dbReference>
<dbReference type="UniPathway" id="UPA00223">
    <property type="reaction ID" value="UER00718"/>
</dbReference>
<evidence type="ECO:0000256" key="1">
    <source>
        <dbReference type="ARBA" id="ARBA00001966"/>
    </source>
</evidence>
<evidence type="ECO:0000256" key="2">
    <source>
        <dbReference type="ARBA" id="ARBA00004717"/>
    </source>
</evidence>
<dbReference type="PRINTS" id="PR00415">
    <property type="entry name" value="ACONITASE"/>
</dbReference>
<evidence type="ECO:0000256" key="8">
    <source>
        <dbReference type="ARBA" id="ARBA00023501"/>
    </source>
</evidence>
<dbReference type="InterPro" id="IPR001030">
    <property type="entry name" value="Acoase/IPM_deHydtase_lsu_aba"/>
</dbReference>
<dbReference type="NCBIfam" id="NF005558">
    <property type="entry name" value="PRK07229.1"/>
    <property type="match status" value="1"/>
</dbReference>
<keyword evidence="5" id="KW-0479">Metal-binding</keyword>
<dbReference type="SUPFAM" id="SSF53732">
    <property type="entry name" value="Aconitase iron-sulfur domain"/>
    <property type="match status" value="1"/>
</dbReference>
<dbReference type="InterPro" id="IPR015928">
    <property type="entry name" value="Aconitase/3IPM_dehydase_swvl"/>
</dbReference>
<dbReference type="InterPro" id="IPR000573">
    <property type="entry name" value="AconitaseA/IPMdHydase_ssu_swvl"/>
</dbReference>
<evidence type="ECO:0000256" key="5">
    <source>
        <dbReference type="ARBA" id="ARBA00022723"/>
    </source>
</evidence>
<accession>A0A372MED7</accession>
<evidence type="ECO:0000259" key="11">
    <source>
        <dbReference type="Pfam" id="PF00330"/>
    </source>
</evidence>
<evidence type="ECO:0000313" key="14">
    <source>
        <dbReference type="Proteomes" id="UP000264002"/>
    </source>
</evidence>
<keyword evidence="13" id="KW-0456">Lyase</keyword>
<keyword evidence="6" id="KW-0408">Iron</keyword>
<feature type="domain" description="Aconitase/3-isopropylmalate dehydratase large subunit alpha/beta/alpha" evidence="11">
    <location>
        <begin position="7"/>
        <end position="407"/>
    </location>
</feature>
<evidence type="ECO:0000256" key="6">
    <source>
        <dbReference type="ARBA" id="ARBA00023004"/>
    </source>
</evidence>
<dbReference type="InterPro" id="IPR015931">
    <property type="entry name" value="Acnase/IPM_dHydase_lsu_aba_1/3"/>
</dbReference>
<dbReference type="PANTHER" id="PTHR43160:SF3">
    <property type="entry name" value="ACONITATE HYDRATASE, MITOCHONDRIAL"/>
    <property type="match status" value="1"/>
</dbReference>
<dbReference type="EMBL" id="QUWK01000012">
    <property type="protein sequence ID" value="RFU94132.1"/>
    <property type="molecule type" value="Genomic_DNA"/>
</dbReference>
<keyword evidence="14" id="KW-1185">Reference proteome</keyword>
<dbReference type="RefSeq" id="WP_117331069.1">
    <property type="nucleotide sequence ID" value="NZ_QUWK01000012.1"/>
</dbReference>
<dbReference type="InterPro" id="IPR018136">
    <property type="entry name" value="Aconitase_4Fe-4S_BS"/>
</dbReference>